<dbReference type="RefSeq" id="WP_096466864.1">
    <property type="nucleotide sequence ID" value="NZ_AP017312.1"/>
</dbReference>
<dbReference type="InterPro" id="IPR000326">
    <property type="entry name" value="PAP2/HPO"/>
</dbReference>
<dbReference type="Gene3D" id="1.20.144.10">
    <property type="entry name" value="Phosphatidic acid phosphatase type 2/haloperoxidase"/>
    <property type="match status" value="1"/>
</dbReference>
<name>A0A0U4WL60_9BACL</name>
<dbReference type="KEGG" id="asoc:CB4_03341"/>
<dbReference type="AlphaFoldDB" id="A0A0U4WL60"/>
<evidence type="ECO:0000313" key="2">
    <source>
        <dbReference type="Proteomes" id="UP000217696"/>
    </source>
</evidence>
<keyword evidence="2" id="KW-1185">Reference proteome</keyword>
<dbReference type="EMBL" id="AP017312">
    <property type="protein sequence ID" value="BAU29160.1"/>
    <property type="molecule type" value="Genomic_DNA"/>
</dbReference>
<evidence type="ECO:0000313" key="1">
    <source>
        <dbReference type="EMBL" id="BAU29160.1"/>
    </source>
</evidence>
<sequence length="202" mass="23308">MTLFNLDYNLFQLINHLAVVYPSLNPLMRFLSQEGEYVFYVGIIVYWFTRKEQNRWMVMHSLVAACVALGISGLIGDFLYRDRPFVSHHVNQLIPHAMNASFPSDHATGAFVIATSIWLFRKREGWAWLLLAAGVAFSRIWVGVHYPLDVLAGTLLGFSTAICMYKWLPKWKVTANLLHQGLLLYEKMERRILPINHTKNPQ</sequence>
<dbReference type="CDD" id="cd03385">
    <property type="entry name" value="PAP2_BcrC_like"/>
    <property type="match status" value="1"/>
</dbReference>
<dbReference type="OrthoDB" id="9789113at2"/>
<accession>A0A0U4WL60</accession>
<dbReference type="SUPFAM" id="SSF48317">
    <property type="entry name" value="Acid phosphatase/Vanadium-dependent haloperoxidase"/>
    <property type="match status" value="1"/>
</dbReference>
<proteinExistence type="predicted"/>
<reference evidence="1 2" key="1">
    <citation type="submission" date="2015-12" db="EMBL/GenBank/DDBJ databases">
        <title>Genome sequence of Aneurinibacillus soli.</title>
        <authorList>
            <person name="Lee J.S."/>
            <person name="Lee K.C."/>
            <person name="Kim K.K."/>
            <person name="Lee B.W."/>
        </authorList>
    </citation>
    <scope>NUCLEOTIDE SEQUENCE [LARGE SCALE GENOMIC DNA]</scope>
    <source>
        <strain evidence="1 2">CB4</strain>
    </source>
</reference>
<dbReference type="InterPro" id="IPR036938">
    <property type="entry name" value="PAP2/HPO_sf"/>
</dbReference>
<dbReference type="SMART" id="SM00014">
    <property type="entry name" value="acidPPc"/>
    <property type="match status" value="1"/>
</dbReference>
<organism evidence="1 2">
    <name type="scientific">Aneurinibacillus soli</name>
    <dbReference type="NCBI Taxonomy" id="1500254"/>
    <lineage>
        <taxon>Bacteria</taxon>
        <taxon>Bacillati</taxon>
        <taxon>Bacillota</taxon>
        <taxon>Bacilli</taxon>
        <taxon>Bacillales</taxon>
        <taxon>Paenibacillaceae</taxon>
        <taxon>Aneurinibacillus group</taxon>
        <taxon>Aneurinibacillus</taxon>
    </lineage>
</organism>
<dbReference type="InterPro" id="IPR033879">
    <property type="entry name" value="UPP_Pase"/>
</dbReference>
<dbReference type="GO" id="GO:0050380">
    <property type="term" value="F:undecaprenyl-diphosphatase activity"/>
    <property type="evidence" value="ECO:0007669"/>
    <property type="project" value="UniProtKB-EC"/>
</dbReference>
<dbReference type="PANTHER" id="PTHR14969:SF58">
    <property type="entry name" value="UNDECAPRENYL-DIPHOSPHATASE BCRC"/>
    <property type="match status" value="1"/>
</dbReference>
<dbReference type="EC" id="3.6.1.27" evidence="1"/>
<dbReference type="Proteomes" id="UP000217696">
    <property type="component" value="Chromosome"/>
</dbReference>
<dbReference type="Pfam" id="PF01569">
    <property type="entry name" value="PAP2"/>
    <property type="match status" value="1"/>
</dbReference>
<gene>
    <name evidence="1" type="primary">bcrC_2</name>
    <name evidence="1" type="ORF">CB4_03341</name>
</gene>
<protein>
    <submittedName>
        <fullName evidence="1">Undecaprenyl-diphosphatase BcrC</fullName>
        <ecNumber evidence="1">3.6.1.27</ecNumber>
    </submittedName>
</protein>
<keyword evidence="1" id="KW-0378">Hydrolase</keyword>
<dbReference type="GO" id="GO:0005886">
    <property type="term" value="C:plasma membrane"/>
    <property type="evidence" value="ECO:0007669"/>
    <property type="project" value="InterPro"/>
</dbReference>
<dbReference type="PANTHER" id="PTHR14969">
    <property type="entry name" value="SPHINGOSINE-1-PHOSPHATE PHOSPHOHYDROLASE"/>
    <property type="match status" value="1"/>
</dbReference>